<feature type="compositionally biased region" description="Acidic residues" evidence="1">
    <location>
        <begin position="377"/>
        <end position="391"/>
    </location>
</feature>
<protein>
    <recommendedName>
        <fullName evidence="2">Retrotransposon gag domain-containing protein</fullName>
    </recommendedName>
</protein>
<accession>A0A2N9G9S5</accession>
<evidence type="ECO:0000256" key="1">
    <source>
        <dbReference type="SAM" id="MobiDB-lite"/>
    </source>
</evidence>
<gene>
    <name evidence="3" type="ORF">FSB_LOCUS24011</name>
</gene>
<evidence type="ECO:0000313" key="3">
    <source>
        <dbReference type="EMBL" id="SPC96129.1"/>
    </source>
</evidence>
<name>A0A2N9G9S5_FAGSY</name>
<feature type="domain" description="Retrotransposon gag" evidence="2">
    <location>
        <begin position="464"/>
        <end position="563"/>
    </location>
</feature>
<feature type="compositionally biased region" description="Basic and acidic residues" evidence="1">
    <location>
        <begin position="406"/>
        <end position="418"/>
    </location>
</feature>
<feature type="region of interest" description="Disordered" evidence="1">
    <location>
        <begin position="153"/>
        <end position="181"/>
    </location>
</feature>
<reference evidence="3" key="1">
    <citation type="submission" date="2018-02" db="EMBL/GenBank/DDBJ databases">
        <authorList>
            <person name="Cohen D.B."/>
            <person name="Kent A.D."/>
        </authorList>
    </citation>
    <scope>NUCLEOTIDE SEQUENCE</scope>
</reference>
<feature type="compositionally biased region" description="Basic and acidic residues" evidence="1">
    <location>
        <begin position="737"/>
        <end position="800"/>
    </location>
</feature>
<feature type="region of interest" description="Disordered" evidence="1">
    <location>
        <begin position="357"/>
        <end position="420"/>
    </location>
</feature>
<proteinExistence type="predicted"/>
<dbReference type="EMBL" id="OIVN01001639">
    <property type="protein sequence ID" value="SPC96129.1"/>
    <property type="molecule type" value="Genomic_DNA"/>
</dbReference>
<feature type="compositionally biased region" description="Low complexity" evidence="1">
    <location>
        <begin position="163"/>
        <end position="181"/>
    </location>
</feature>
<evidence type="ECO:0000259" key="2">
    <source>
        <dbReference type="Pfam" id="PF03732"/>
    </source>
</evidence>
<dbReference type="AlphaFoldDB" id="A0A2N9G9S5"/>
<feature type="region of interest" description="Disordered" evidence="1">
    <location>
        <begin position="737"/>
        <end position="802"/>
    </location>
</feature>
<organism evidence="3">
    <name type="scientific">Fagus sylvatica</name>
    <name type="common">Beechnut</name>
    <dbReference type="NCBI Taxonomy" id="28930"/>
    <lineage>
        <taxon>Eukaryota</taxon>
        <taxon>Viridiplantae</taxon>
        <taxon>Streptophyta</taxon>
        <taxon>Embryophyta</taxon>
        <taxon>Tracheophyta</taxon>
        <taxon>Spermatophyta</taxon>
        <taxon>Magnoliopsida</taxon>
        <taxon>eudicotyledons</taxon>
        <taxon>Gunneridae</taxon>
        <taxon>Pentapetalae</taxon>
        <taxon>rosids</taxon>
        <taxon>fabids</taxon>
        <taxon>Fagales</taxon>
        <taxon>Fagaceae</taxon>
        <taxon>Fagus</taxon>
    </lineage>
</organism>
<dbReference type="Pfam" id="PF03732">
    <property type="entry name" value="Retrotrans_gag"/>
    <property type="match status" value="1"/>
</dbReference>
<dbReference type="PANTHER" id="PTHR35046">
    <property type="entry name" value="ZINC KNUCKLE (CCHC-TYPE) FAMILY PROTEIN"/>
    <property type="match status" value="1"/>
</dbReference>
<sequence length="869" mass="100869">MWQTYSSKKGRKILKKPRNFVRKPPYPAKLLKQPYPEKYVVSTFSCFDGRKGNTLVHVSKFIDSMGPYVNNGDLCLREFSKSLDDKAYTWYTTLPPGSVRSTSSKGSKEGTIESNHMLRMAKEKKSQPQVLIILERMDTSFASFQALLEERLPPSQPEPIQKPPQAMQGGQTGQTPTNQPRQPIFEVQTGQGVPICVKARNAMPMRPPTLEVRAQPNQPRFGMPIGEPYEPTLVWEEAGLIMEGKGAYYRDPCWPEKDQTPWQQGRAAREPRAMKLDFPRFKGGDPTSWVFKVIQYFNYYQVQEAEKHITMSHKGDSSPKGKADNSSFVLQAMQQQFERLNFVLGEVRDRMDHQETAIRNLQGGRDRRRREPRVENEYENEGDGEDEEDLASEVGSGRHRRFRRERGHEGNRGGRDGLDQNLGSIKMKIPSFQGRTNPEVYLEWEKKIDLVFDCHNYSEEKKVKLAVIEFTDYAIIWWDQLVTNRRRNNERPVETWGELKALMRRRFVPSHFYRDLYQKLQNLTQGSRSVEDYHKEMEVAMIRANVEEDREATMARFLSGLNRDIANVIELQHYVEIEDMVHMAMKVERQLKRKGTARRVMIMRDNGEVMTESEDDSDGMPELVDASDDDGVVYPVTGESLVARRALNTHIKVDDAEQQRENIFHTRCHVNNKDEVLCDVVPMHAGHILLGRPWQYDRRVTHDGFKNMYSFVKGGKTIKLAPLTPSQVYEDQLKLKSEVAHKRKSENESDQKRKSEKEIEQKRKIESENEQKRKSEKEIQQKRKSESENEKKERESAERKGKAKVSFYARKSEVKRAFFADRPMILLVYKESYLNLDETNQSLPSLAISLLQEYEDVFPNDVPSEVATY</sequence>
<dbReference type="PANTHER" id="PTHR35046:SF9">
    <property type="entry name" value="RNA-DIRECTED DNA POLYMERASE"/>
    <property type="match status" value="1"/>
</dbReference>
<dbReference type="InterPro" id="IPR005162">
    <property type="entry name" value="Retrotrans_gag_dom"/>
</dbReference>